<name>A0A1H5SPQ2_9ACTN</name>
<organism evidence="2 3">
    <name type="scientific">Actinacidiphila yanglinensis</name>
    <dbReference type="NCBI Taxonomy" id="310779"/>
    <lineage>
        <taxon>Bacteria</taxon>
        <taxon>Bacillati</taxon>
        <taxon>Actinomycetota</taxon>
        <taxon>Actinomycetes</taxon>
        <taxon>Kitasatosporales</taxon>
        <taxon>Streptomycetaceae</taxon>
        <taxon>Actinacidiphila</taxon>
    </lineage>
</organism>
<accession>A0A1H5SPQ2</accession>
<dbReference type="NCBIfam" id="NF038070">
    <property type="entry name" value="LmbU_fam_TF"/>
    <property type="match status" value="1"/>
</dbReference>
<sequence>MGGPVRTASSIRTRPVGTGDEPVRHDGVLTFVGKEAEVQKSGMTFPTNLSERAWERIGANLRDLTNSSAWWLADWLIFGETAYGWRRYREAIERTGLEYQTLRNYAWVARRFEHHRRRDGLSFAHHAEVTPLSPPEQDYWLRRAEQQKWSRNELRRAVRAGLAEQSRAAGVPASAGGGRREAAGPAGPEGDGQLPQVTTLTIELSAGQLDAYAKVAAAHGLPVDKWVTQVLDAADRRTA</sequence>
<gene>
    <name evidence="2" type="ORF">SAMN05216223_101227</name>
</gene>
<reference evidence="2 3" key="1">
    <citation type="submission" date="2016-10" db="EMBL/GenBank/DDBJ databases">
        <authorList>
            <person name="de Groot N.N."/>
        </authorList>
    </citation>
    <scope>NUCLEOTIDE SEQUENCE [LARGE SCALE GENOMIC DNA]</scope>
    <source>
        <strain evidence="2 3">CGMCC 4.2023</strain>
    </source>
</reference>
<keyword evidence="3" id="KW-1185">Reference proteome</keyword>
<protein>
    <submittedName>
        <fullName evidence="2">Uncharacterized protein</fullName>
    </submittedName>
</protein>
<evidence type="ECO:0000256" key="1">
    <source>
        <dbReference type="SAM" id="MobiDB-lite"/>
    </source>
</evidence>
<dbReference type="AlphaFoldDB" id="A0A1H5SPQ2"/>
<proteinExistence type="predicted"/>
<evidence type="ECO:0000313" key="2">
    <source>
        <dbReference type="EMBL" id="SEF52576.1"/>
    </source>
</evidence>
<dbReference type="Proteomes" id="UP000236754">
    <property type="component" value="Unassembled WGS sequence"/>
</dbReference>
<dbReference type="InterPro" id="IPR049735">
    <property type="entry name" value="NovE/LmbU-like"/>
</dbReference>
<feature type="region of interest" description="Disordered" evidence="1">
    <location>
        <begin position="165"/>
        <end position="194"/>
    </location>
</feature>
<evidence type="ECO:0000313" key="3">
    <source>
        <dbReference type="Proteomes" id="UP000236754"/>
    </source>
</evidence>
<dbReference type="EMBL" id="FNVU01000001">
    <property type="protein sequence ID" value="SEF52576.1"/>
    <property type="molecule type" value="Genomic_DNA"/>
</dbReference>
<feature type="region of interest" description="Disordered" evidence="1">
    <location>
        <begin position="1"/>
        <end position="20"/>
    </location>
</feature>